<keyword evidence="2" id="KW-1185">Reference proteome</keyword>
<dbReference type="KEGG" id="fro:AALO17_15320"/>
<proteinExistence type="predicted"/>
<dbReference type="Proteomes" id="UP000069771">
    <property type="component" value="Chromosome"/>
</dbReference>
<evidence type="ECO:0000313" key="2">
    <source>
        <dbReference type="Proteomes" id="UP000069771"/>
    </source>
</evidence>
<accession>A0A140DVI9</accession>
<protein>
    <submittedName>
        <fullName evidence="1">Uncharacterized protein</fullName>
    </submittedName>
</protein>
<evidence type="ECO:0000313" key="1">
    <source>
        <dbReference type="EMBL" id="AMK54666.1"/>
    </source>
</evidence>
<gene>
    <name evidence="1" type="ORF">AALO17_15320</name>
</gene>
<name>A0A140DVI9_9FIRM</name>
<reference evidence="1 2" key="1">
    <citation type="journal article" date="2016" name="Gut Pathog.">
        <title>Whole genome sequencing of "Faecalibaculum rodentium" ALO17, isolated from C57BL/6J laboratory mouse feces.</title>
        <authorList>
            <person name="Lim S."/>
            <person name="Chang D.H."/>
            <person name="Ahn S."/>
            <person name="Kim B.C."/>
        </authorList>
    </citation>
    <scope>NUCLEOTIDE SEQUENCE [LARGE SCALE GENOMIC DNA]</scope>
    <source>
        <strain evidence="1 2">Alo17</strain>
    </source>
</reference>
<organism evidence="1 2">
    <name type="scientific">Faecalibaculum rodentium</name>
    <dbReference type="NCBI Taxonomy" id="1702221"/>
    <lineage>
        <taxon>Bacteria</taxon>
        <taxon>Bacillati</taxon>
        <taxon>Bacillota</taxon>
        <taxon>Erysipelotrichia</taxon>
        <taxon>Erysipelotrichales</taxon>
        <taxon>Erysipelotrichaceae</taxon>
        <taxon>Faecalibaculum</taxon>
    </lineage>
</organism>
<sequence>MTHMEEEKESLRKEAVTVIELKDKEKKHNVVFVKNGIEIGKAWVEPQRVNR</sequence>
<dbReference type="EMBL" id="CP011391">
    <property type="protein sequence ID" value="AMK54666.1"/>
    <property type="molecule type" value="Genomic_DNA"/>
</dbReference>
<dbReference type="AlphaFoldDB" id="A0A140DVI9"/>